<dbReference type="InterPro" id="IPR001753">
    <property type="entry name" value="Enoyl-CoA_hydra/iso"/>
</dbReference>
<dbReference type="InterPro" id="IPR006176">
    <property type="entry name" value="3-OHacyl-CoA_DH_NAD-bd"/>
</dbReference>
<comment type="pathway">
    <text evidence="1">Lipid metabolism; fatty acid beta-oxidation.</text>
</comment>
<evidence type="ECO:0000256" key="3">
    <source>
        <dbReference type="ARBA" id="ARBA00022832"/>
    </source>
</evidence>
<dbReference type="GO" id="GO:0070403">
    <property type="term" value="F:NAD+ binding"/>
    <property type="evidence" value="ECO:0007669"/>
    <property type="project" value="InterPro"/>
</dbReference>
<keyword evidence="4" id="KW-0442">Lipid degradation</keyword>
<keyword evidence="6" id="KW-0520">NAD</keyword>
<dbReference type="Gene3D" id="3.90.226.10">
    <property type="entry name" value="2-enoyl-CoA Hydratase, Chain A, domain 1"/>
    <property type="match status" value="1"/>
</dbReference>
<evidence type="ECO:0000256" key="8">
    <source>
        <dbReference type="ARBA" id="ARBA00049556"/>
    </source>
</evidence>
<accession>A0A345BZ16</accession>
<dbReference type="GO" id="GO:0003857">
    <property type="term" value="F:(3S)-3-hydroxyacyl-CoA dehydrogenase (NAD+) activity"/>
    <property type="evidence" value="ECO:0007669"/>
    <property type="project" value="UniProtKB-EC"/>
</dbReference>
<dbReference type="KEGG" id="rue:DT065_09335"/>
<dbReference type="Pfam" id="PF00725">
    <property type="entry name" value="3HCDH"/>
    <property type="match status" value="1"/>
</dbReference>
<organism evidence="11 12">
    <name type="scientific">Salicibibacter kimchii</name>
    <dbReference type="NCBI Taxonomy" id="2099786"/>
    <lineage>
        <taxon>Bacteria</taxon>
        <taxon>Bacillati</taxon>
        <taxon>Bacillota</taxon>
        <taxon>Bacilli</taxon>
        <taxon>Bacillales</taxon>
        <taxon>Bacillaceae</taxon>
        <taxon>Salicibibacter</taxon>
    </lineage>
</organism>
<evidence type="ECO:0000256" key="1">
    <source>
        <dbReference type="ARBA" id="ARBA00005005"/>
    </source>
</evidence>
<sequence length="796" mass="87478">MKKNIQRAAVLGSGVMGSSIAAHLANVGIPVLLLDIVPNELTDDEKAKGLTLDDRAVRNRLASENKKKLFKQNPAPLASKKNANKIEVGNLEDDIERLADVDWVVEVVVEKLEVKQQLFEKVEQHRSPGTIVTSNTSGISVNGMAEGRGEEFRRHFMGTHFFNPPRYLHLLEVIPTKDTDADVLANMKTFAEEVLGKGVVEAKDTPNFIGNRIGTYGLLVSVRKMQELGLSITEVDSITGPLIGRPKSATFRTLDVVGLDTFLHVARNVYDQVEGEERAIFDPPQFLKDMAEKGWIGAKVGQGFYLKKGKGENKEILELDPETMEYRQGQKLKAPSVQAAEQAKGKAAKIQALAYADDKAGNFTWNTLKASLLYSAEKSNEIANDIAAIDNAMKWGFGWDLGPFEVWDALDVERSVKKMEEEGENVPAWVKEMLNAGYKSFYNGDGEFYHKGSYKKLDINEKEINVATLLKNEENVITKNSGAVLTDLGDDVAALTFTSPNNSIGLDVIQMVNKALDEVEKNYKGLVIANKGKNFCVGANLMMMLMEAQDDAFDELDMVIRRFQGMTSRIRYSGKPVVAAPFQMTLGGGAEICLPSASIQASAETYMGLVETGVGLIPGGGGNKELYIRELEKMPDDVNVDLQPVANAVFEKIAMAKVGTSAQESAENGFMSDRDDIIANSKHAVWYAKQKVQELHEKGYQPPVRQPIPVVGETGYATMLLGAKSMRTGGQISDHDLKIAGNLAFLIAGGRVPKGTKVDEDYLLDLEREAFLSLIAEPKSQQRMQHMLKTGKPLRN</sequence>
<evidence type="ECO:0000256" key="7">
    <source>
        <dbReference type="ARBA" id="ARBA00023098"/>
    </source>
</evidence>
<dbReference type="AlphaFoldDB" id="A0A345BZ16"/>
<comment type="catalytic activity">
    <reaction evidence="8">
        <text>a (3S)-3-hydroxyacyl-CoA + NAD(+) = a 3-oxoacyl-CoA + NADH + H(+)</text>
        <dbReference type="Rhea" id="RHEA:22432"/>
        <dbReference type="ChEBI" id="CHEBI:15378"/>
        <dbReference type="ChEBI" id="CHEBI:57318"/>
        <dbReference type="ChEBI" id="CHEBI:57540"/>
        <dbReference type="ChEBI" id="CHEBI:57945"/>
        <dbReference type="ChEBI" id="CHEBI:90726"/>
        <dbReference type="EC" id="1.1.1.35"/>
    </reaction>
</comment>
<keyword evidence="12" id="KW-1185">Reference proteome</keyword>
<proteinExistence type="inferred from homology"/>
<evidence type="ECO:0000256" key="2">
    <source>
        <dbReference type="ARBA" id="ARBA00009463"/>
    </source>
</evidence>
<keyword evidence="3" id="KW-0276">Fatty acid metabolism</keyword>
<dbReference type="SUPFAM" id="SSF52096">
    <property type="entry name" value="ClpP/crotonase"/>
    <property type="match status" value="1"/>
</dbReference>
<dbReference type="OrthoDB" id="9771883at2"/>
<feature type="domain" description="3-hydroxyacyl-CoA dehydrogenase C-terminal" evidence="9">
    <location>
        <begin position="208"/>
        <end position="305"/>
    </location>
</feature>
<protein>
    <submittedName>
        <fullName evidence="11">3-hydroxyacyl-CoA dehydrogenase/enoyl-CoA hydratase family protein</fullName>
    </submittedName>
</protein>
<gene>
    <name evidence="11" type="ORF">DT065_09335</name>
</gene>
<dbReference type="SUPFAM" id="SSF48179">
    <property type="entry name" value="6-phosphogluconate dehydrogenase C-terminal domain-like"/>
    <property type="match status" value="2"/>
</dbReference>
<dbReference type="UniPathway" id="UPA00659"/>
<dbReference type="PANTHER" id="PTHR48075">
    <property type="entry name" value="3-HYDROXYACYL-COA DEHYDROGENASE FAMILY PROTEIN"/>
    <property type="match status" value="1"/>
</dbReference>
<comment type="similarity">
    <text evidence="2">Belongs to the 3-hydroxyacyl-CoA dehydrogenase family.</text>
</comment>
<dbReference type="EMBL" id="CP031092">
    <property type="protein sequence ID" value="AXF56197.1"/>
    <property type="molecule type" value="Genomic_DNA"/>
</dbReference>
<evidence type="ECO:0000256" key="4">
    <source>
        <dbReference type="ARBA" id="ARBA00022963"/>
    </source>
</evidence>
<keyword evidence="5" id="KW-0560">Oxidoreductase</keyword>
<dbReference type="CDD" id="cd06558">
    <property type="entry name" value="crotonase-like"/>
    <property type="match status" value="1"/>
</dbReference>
<evidence type="ECO:0000256" key="5">
    <source>
        <dbReference type="ARBA" id="ARBA00023002"/>
    </source>
</evidence>
<dbReference type="PANTHER" id="PTHR48075:SF7">
    <property type="entry name" value="3-HYDROXYACYL-COA DEHYDROGENASE-RELATED"/>
    <property type="match status" value="1"/>
</dbReference>
<evidence type="ECO:0000259" key="9">
    <source>
        <dbReference type="Pfam" id="PF00725"/>
    </source>
</evidence>
<dbReference type="Pfam" id="PF00378">
    <property type="entry name" value="ECH_1"/>
    <property type="match status" value="1"/>
</dbReference>
<evidence type="ECO:0000256" key="6">
    <source>
        <dbReference type="ARBA" id="ARBA00023027"/>
    </source>
</evidence>
<dbReference type="InterPro" id="IPR008927">
    <property type="entry name" value="6-PGluconate_DH-like_C_sf"/>
</dbReference>
<dbReference type="InterPro" id="IPR006108">
    <property type="entry name" value="3HC_DH_C"/>
</dbReference>
<dbReference type="InterPro" id="IPR029045">
    <property type="entry name" value="ClpP/crotonase-like_dom_sf"/>
</dbReference>
<feature type="domain" description="3-hydroxyacyl-CoA dehydrogenase NAD binding" evidence="10">
    <location>
        <begin position="8"/>
        <end position="205"/>
    </location>
</feature>
<dbReference type="InterPro" id="IPR036291">
    <property type="entry name" value="NAD(P)-bd_dom_sf"/>
</dbReference>
<dbReference type="GO" id="GO:0006635">
    <property type="term" value="P:fatty acid beta-oxidation"/>
    <property type="evidence" value="ECO:0007669"/>
    <property type="project" value="UniProtKB-UniPathway"/>
</dbReference>
<dbReference type="Proteomes" id="UP000252100">
    <property type="component" value="Chromosome"/>
</dbReference>
<dbReference type="SUPFAM" id="SSF51735">
    <property type="entry name" value="NAD(P)-binding Rossmann-fold domains"/>
    <property type="match status" value="1"/>
</dbReference>
<dbReference type="RefSeq" id="WP_114372765.1">
    <property type="nucleotide sequence ID" value="NZ_CP031092.1"/>
</dbReference>
<dbReference type="Gene3D" id="1.10.1040.50">
    <property type="match status" value="1"/>
</dbReference>
<evidence type="ECO:0000259" key="10">
    <source>
        <dbReference type="Pfam" id="PF02737"/>
    </source>
</evidence>
<keyword evidence="7" id="KW-0443">Lipid metabolism</keyword>
<dbReference type="Gene3D" id="3.40.50.720">
    <property type="entry name" value="NAD(P)-binding Rossmann-like Domain"/>
    <property type="match status" value="1"/>
</dbReference>
<evidence type="ECO:0000313" key="12">
    <source>
        <dbReference type="Proteomes" id="UP000252100"/>
    </source>
</evidence>
<reference evidence="11 12" key="1">
    <citation type="journal article" date="2018" name="J. Microbiol.">
        <title>Salicibibacter kimchii gen. nov., sp. nov., a moderately halophilic and alkalitolerant bacterium in the family Bacillaceae, isolated from kimchi.</title>
        <authorList>
            <person name="Jang J.Y."/>
            <person name="Oh Y.J."/>
            <person name="Lim S.K."/>
            <person name="Park H.K."/>
            <person name="Lee C."/>
            <person name="Kim J.Y."/>
            <person name="Lee M.A."/>
            <person name="Choi H.J."/>
        </authorList>
    </citation>
    <scope>NUCLEOTIDE SEQUENCE [LARGE SCALE GENOMIC DNA]</scope>
    <source>
        <strain evidence="11 12">NKC1-1</strain>
    </source>
</reference>
<name>A0A345BZ16_9BACI</name>
<evidence type="ECO:0000313" key="11">
    <source>
        <dbReference type="EMBL" id="AXF56197.1"/>
    </source>
</evidence>
<dbReference type="Pfam" id="PF02737">
    <property type="entry name" value="3HCDH_N"/>
    <property type="match status" value="1"/>
</dbReference>